<dbReference type="GO" id="GO:0005525">
    <property type="term" value="F:GTP binding"/>
    <property type="evidence" value="ECO:0007669"/>
    <property type="project" value="UniProtKB-KW"/>
</dbReference>
<dbReference type="Gene3D" id="3.90.550.10">
    <property type="entry name" value="Spore Coat Polysaccharide Biosynthesis Protein SpsA, Chain A"/>
    <property type="match status" value="1"/>
</dbReference>
<evidence type="ECO:0000313" key="10">
    <source>
        <dbReference type="Proteomes" id="UP000037446"/>
    </source>
</evidence>
<dbReference type="PANTHER" id="PTHR19136">
    <property type="entry name" value="MOLYBDENUM COFACTOR GUANYLYLTRANSFERASE"/>
    <property type="match status" value="1"/>
</dbReference>
<dbReference type="SUPFAM" id="SSF53448">
    <property type="entry name" value="Nucleotide-diphospho-sugar transferases"/>
    <property type="match status" value="1"/>
</dbReference>
<evidence type="ECO:0000256" key="4">
    <source>
        <dbReference type="ARBA" id="ARBA00022741"/>
    </source>
</evidence>
<dbReference type="STRING" id="1306953.J121_957"/>
<keyword evidence="1" id="KW-0963">Cytoplasm</keyword>
<evidence type="ECO:0000256" key="1">
    <source>
        <dbReference type="ARBA" id="ARBA00022490"/>
    </source>
</evidence>
<dbReference type="Proteomes" id="UP000037446">
    <property type="component" value="Unassembled WGS sequence"/>
</dbReference>
<comment type="caution">
    <text evidence="9">The sequence shown here is derived from an EMBL/GenBank/DDBJ whole genome shotgun (WGS) entry which is preliminary data.</text>
</comment>
<keyword evidence="3" id="KW-0479">Metal-binding</keyword>
<dbReference type="Pfam" id="PF12804">
    <property type="entry name" value="NTP_transf_3"/>
    <property type="match status" value="1"/>
</dbReference>
<evidence type="ECO:0000256" key="6">
    <source>
        <dbReference type="ARBA" id="ARBA00023134"/>
    </source>
</evidence>
<keyword evidence="6" id="KW-0342">GTP-binding</keyword>
<evidence type="ECO:0000313" key="9">
    <source>
        <dbReference type="EMBL" id="KNH02992.1"/>
    </source>
</evidence>
<dbReference type="InterPro" id="IPR013482">
    <property type="entry name" value="Molybde_CF_guanTrfase"/>
</dbReference>
<accession>A0A0L1KGQ0</accession>
<reference evidence="9" key="1">
    <citation type="submission" date="2015-02" db="EMBL/GenBank/DDBJ databases">
        <authorList>
            <person name="Chooi Y.-H."/>
        </authorList>
    </citation>
    <scope>NUCLEOTIDE SEQUENCE [LARGE SCALE GENOMIC DNA]</scope>
    <source>
        <strain evidence="9">LAMA 915</strain>
    </source>
</reference>
<keyword evidence="7" id="KW-0501">Molybdenum cofactor biosynthesis</keyword>
<dbReference type="GO" id="GO:0016779">
    <property type="term" value="F:nucleotidyltransferase activity"/>
    <property type="evidence" value="ECO:0007669"/>
    <property type="project" value="TreeGrafter"/>
</dbReference>
<evidence type="ECO:0000256" key="2">
    <source>
        <dbReference type="ARBA" id="ARBA00022679"/>
    </source>
</evidence>
<gene>
    <name evidence="9" type="ORF">J121_957</name>
</gene>
<dbReference type="PATRIC" id="fig|1306953.7.peg.982"/>
<name>A0A0L1KGQ0_9SPHN</name>
<feature type="domain" description="MobA-like NTP transferase" evidence="8">
    <location>
        <begin position="30"/>
        <end position="176"/>
    </location>
</feature>
<dbReference type="InterPro" id="IPR029044">
    <property type="entry name" value="Nucleotide-diphossugar_trans"/>
</dbReference>
<dbReference type="CDD" id="cd02503">
    <property type="entry name" value="MobA"/>
    <property type="match status" value="1"/>
</dbReference>
<dbReference type="GO" id="GO:0046872">
    <property type="term" value="F:metal ion binding"/>
    <property type="evidence" value="ECO:0007669"/>
    <property type="project" value="UniProtKB-KW"/>
</dbReference>
<organism evidence="9 10">
    <name type="scientific">Qipengyuania citrea LAMA 915</name>
    <dbReference type="NCBI Taxonomy" id="1306953"/>
    <lineage>
        <taxon>Bacteria</taxon>
        <taxon>Pseudomonadati</taxon>
        <taxon>Pseudomonadota</taxon>
        <taxon>Alphaproteobacteria</taxon>
        <taxon>Sphingomonadales</taxon>
        <taxon>Erythrobacteraceae</taxon>
        <taxon>Qipengyuania</taxon>
    </lineage>
</organism>
<dbReference type="InterPro" id="IPR025877">
    <property type="entry name" value="MobA-like_NTP_Trfase"/>
</dbReference>
<keyword evidence="5" id="KW-0460">Magnesium</keyword>
<evidence type="ECO:0000256" key="5">
    <source>
        <dbReference type="ARBA" id="ARBA00022842"/>
    </source>
</evidence>
<dbReference type="PANTHER" id="PTHR19136:SF81">
    <property type="entry name" value="MOLYBDENUM COFACTOR GUANYLYLTRANSFERASE"/>
    <property type="match status" value="1"/>
</dbReference>
<sequence length="217" mass="22855">MTFAEAPGQIAGCTTRHRISTNSMTDFATIVACGGTAERFGADKRQEALGGQTLLERAIAKAAAYGGPVALAVRERAHAPETHLPVLVDPQDDLGPIGALASGFDFAETSGCAQVLLIACDQPFLPTDLPRRLSHALGDAGVALPVSAGHDQNMAGLWRCDRQALDAYLASGQRSLWGFAEQVGIARVEWDDQGADPFADIDTQADLSAAQARIIEE</sequence>
<dbReference type="GO" id="GO:0006777">
    <property type="term" value="P:Mo-molybdopterin cofactor biosynthetic process"/>
    <property type="evidence" value="ECO:0007669"/>
    <property type="project" value="UniProtKB-KW"/>
</dbReference>
<dbReference type="EMBL" id="JYNE01000018">
    <property type="protein sequence ID" value="KNH02992.1"/>
    <property type="molecule type" value="Genomic_DNA"/>
</dbReference>
<keyword evidence="2" id="KW-0808">Transferase</keyword>
<evidence type="ECO:0000256" key="7">
    <source>
        <dbReference type="ARBA" id="ARBA00023150"/>
    </source>
</evidence>
<evidence type="ECO:0000259" key="8">
    <source>
        <dbReference type="Pfam" id="PF12804"/>
    </source>
</evidence>
<keyword evidence="4" id="KW-0547">Nucleotide-binding</keyword>
<evidence type="ECO:0000256" key="3">
    <source>
        <dbReference type="ARBA" id="ARBA00022723"/>
    </source>
</evidence>
<proteinExistence type="predicted"/>
<dbReference type="AlphaFoldDB" id="A0A0L1KGQ0"/>
<protein>
    <submittedName>
        <fullName evidence="9">Molybdopterin-guanine dinucleotide biosynthesis protein MobA</fullName>
    </submittedName>
</protein>